<feature type="domain" description="tRNA intron endonuclease catalytic" evidence="8">
    <location>
        <begin position="268"/>
        <end position="360"/>
    </location>
</feature>
<protein>
    <recommendedName>
        <fullName evidence="2">tRNA-intron lyase</fullName>
        <ecNumber evidence="2">4.6.1.16</ecNumber>
    </recommendedName>
    <alternativeName>
        <fullName evidence="5">tRNA-intron endonuclease Sen2</fullName>
    </alternativeName>
</protein>
<evidence type="ECO:0000259" key="8">
    <source>
        <dbReference type="Pfam" id="PF01974"/>
    </source>
</evidence>
<dbReference type="InterPro" id="IPR016589">
    <property type="entry name" value="tRNA_splic_SEN2"/>
</dbReference>
<dbReference type="GO" id="GO:0003676">
    <property type="term" value="F:nucleic acid binding"/>
    <property type="evidence" value="ECO:0007669"/>
    <property type="project" value="InterPro"/>
</dbReference>
<evidence type="ECO:0000256" key="4">
    <source>
        <dbReference type="ARBA" id="ARBA00023239"/>
    </source>
</evidence>
<dbReference type="SUPFAM" id="SSF53032">
    <property type="entry name" value="tRNA-intron endonuclease catalytic domain-like"/>
    <property type="match status" value="1"/>
</dbReference>
<dbReference type="Proteomes" id="UP000007148">
    <property type="component" value="Unassembled WGS sequence"/>
</dbReference>
<proteinExistence type="inferred from homology"/>
<dbReference type="OMA" id="AFYPNNP"/>
<comment type="catalytic activity">
    <reaction evidence="6">
        <text>pretRNA = a 3'-half-tRNA molecule with a 5'-OH end + a 5'-half-tRNA molecule with a 2',3'-cyclic phosphate end + an intron with a 2',3'-cyclic phosphate and a 5'-hydroxyl terminus.</text>
        <dbReference type="EC" id="4.6.1.16"/>
    </reaction>
</comment>
<evidence type="ECO:0000256" key="1">
    <source>
        <dbReference type="ARBA" id="ARBA00008078"/>
    </source>
</evidence>
<evidence type="ECO:0000256" key="6">
    <source>
        <dbReference type="ARBA" id="ARBA00034031"/>
    </source>
</evidence>
<evidence type="ECO:0000256" key="2">
    <source>
        <dbReference type="ARBA" id="ARBA00012573"/>
    </source>
</evidence>
<dbReference type="GO" id="GO:0000379">
    <property type="term" value="P:tRNA-type intron splice site recognition and cleavage"/>
    <property type="evidence" value="ECO:0007669"/>
    <property type="project" value="TreeGrafter"/>
</dbReference>
<feature type="non-terminal residue" evidence="9">
    <location>
        <position position="386"/>
    </location>
</feature>
<dbReference type="InterPro" id="IPR036167">
    <property type="entry name" value="tRNA_intron_Endo_cat-like_sf"/>
</dbReference>
<sequence>MEHAAKGARNARAENERKYGQPLPRIRPQNWLLNWLISWNFFGNADTWDDPVIGVLDLASRSVWIYDEEHQMLLWRKGFFGKGNLSRSEPTWLKREINRLRVQKTGGAGKSYSFILNTITYTRNSELTAEEITARRRALRKQFKQERAEAMAAAEAEAEASFAANPDVAPVITTVIPSSQTADLRRRLHEAISAETQKPLPELTEEEMPDNQEHLQLSLQEAFFLAWTVRCLRIHDSDTGQELSLQQLWNACFRISSPIGSKRVDNSFLVHYVVYHHFRSLGWVVKPGIKFCVDYLLYKRGPVFHHAEFAVMIVPVYEDAKERERSPRPLPNSGPLSWQWFSTVNRANAQVMKTLVLAHVMIPSSDRIKSSDLETPAILEKFQVKE</sequence>
<dbReference type="AlphaFoldDB" id="G4TZ56"/>
<organism evidence="9 10">
    <name type="scientific">Serendipita indica (strain DSM 11827)</name>
    <name type="common">Root endophyte fungus</name>
    <name type="synonym">Piriformospora indica</name>
    <dbReference type="NCBI Taxonomy" id="1109443"/>
    <lineage>
        <taxon>Eukaryota</taxon>
        <taxon>Fungi</taxon>
        <taxon>Dikarya</taxon>
        <taxon>Basidiomycota</taxon>
        <taxon>Agaricomycotina</taxon>
        <taxon>Agaricomycetes</taxon>
        <taxon>Sebacinales</taxon>
        <taxon>Serendipitaceae</taxon>
        <taxon>Serendipita</taxon>
    </lineage>
</organism>
<dbReference type="GO" id="GO:0005737">
    <property type="term" value="C:cytoplasm"/>
    <property type="evidence" value="ECO:0007669"/>
    <property type="project" value="TreeGrafter"/>
</dbReference>
<gene>
    <name evidence="9" type="ORF">PIIN_10590</name>
</gene>
<dbReference type="PIRSF" id="PIRSF011789">
    <property type="entry name" value="tRNA_splic_SEN2"/>
    <property type="match status" value="1"/>
</dbReference>
<dbReference type="CDD" id="cd22363">
    <property type="entry name" value="tRNA-intron_lyase_C"/>
    <property type="match status" value="1"/>
</dbReference>
<keyword evidence="4" id="KW-0456">Lyase</keyword>
<reference evidence="9 10" key="1">
    <citation type="journal article" date="2011" name="PLoS Pathog.">
        <title>Endophytic Life Strategies Decoded by Genome and Transcriptome Analyses of the Mutualistic Root Symbiont Piriformospora indica.</title>
        <authorList>
            <person name="Zuccaro A."/>
            <person name="Lahrmann U."/>
            <person name="Guldener U."/>
            <person name="Langen G."/>
            <person name="Pfiffi S."/>
            <person name="Biedenkopf D."/>
            <person name="Wong P."/>
            <person name="Samans B."/>
            <person name="Grimm C."/>
            <person name="Basiewicz M."/>
            <person name="Murat C."/>
            <person name="Martin F."/>
            <person name="Kogel K.H."/>
        </authorList>
    </citation>
    <scope>NUCLEOTIDE SEQUENCE [LARGE SCALE GENOMIC DNA]</scope>
    <source>
        <strain evidence="9 10">DSM 11827</strain>
    </source>
</reference>
<feature type="active site" evidence="7">
    <location>
        <position position="298"/>
    </location>
</feature>
<dbReference type="eggNOG" id="KOG4685">
    <property type="taxonomic scope" value="Eukaryota"/>
</dbReference>
<dbReference type="PANTHER" id="PTHR21227:SF0">
    <property type="entry name" value="TRNA-SPLICING ENDONUCLEASE SUBUNIT SEN2"/>
    <property type="match status" value="1"/>
</dbReference>
<dbReference type="FunCoup" id="G4TZ56">
    <property type="interactions" value="20"/>
</dbReference>
<dbReference type="EMBL" id="CAFZ01000857">
    <property type="protein sequence ID" value="CCA76599.1"/>
    <property type="molecule type" value="Genomic_DNA"/>
</dbReference>
<dbReference type="HOGENOM" id="CLU_012847_2_0_1"/>
<keyword evidence="9" id="KW-0255">Endonuclease</keyword>
<dbReference type="InterPro" id="IPR006677">
    <property type="entry name" value="tRNA_intron_Endonuc_cat-like"/>
</dbReference>
<dbReference type="InParanoid" id="G4TZ56"/>
<dbReference type="OrthoDB" id="10249562at2759"/>
<dbReference type="STRING" id="1109443.G4TZ56"/>
<feature type="active site" evidence="7">
    <location>
        <position position="353"/>
    </location>
</feature>
<dbReference type="InterPro" id="IPR006676">
    <property type="entry name" value="tRNA_splic"/>
</dbReference>
<dbReference type="NCBIfam" id="TIGR00324">
    <property type="entry name" value="endA"/>
    <property type="match status" value="1"/>
</dbReference>
<accession>G4TZ56</accession>
<dbReference type="Pfam" id="PF01974">
    <property type="entry name" value="tRNA_int_endo"/>
    <property type="match status" value="1"/>
</dbReference>
<dbReference type="GO" id="GO:0000214">
    <property type="term" value="C:tRNA-intron endonuclease complex"/>
    <property type="evidence" value="ECO:0007669"/>
    <property type="project" value="InterPro"/>
</dbReference>
<evidence type="ECO:0000256" key="3">
    <source>
        <dbReference type="ARBA" id="ARBA00022694"/>
    </source>
</evidence>
<keyword evidence="3" id="KW-0819">tRNA processing</keyword>
<name>G4TZ56_SERID</name>
<dbReference type="Gene3D" id="3.40.1350.10">
    <property type="match status" value="1"/>
</dbReference>
<dbReference type="PANTHER" id="PTHR21227">
    <property type="entry name" value="TRNA-SPLICING ENDONUCLEASE SUBUNIT SEN2"/>
    <property type="match status" value="1"/>
</dbReference>
<evidence type="ECO:0000313" key="9">
    <source>
        <dbReference type="EMBL" id="CCA76599.1"/>
    </source>
</evidence>
<comment type="similarity">
    <text evidence="1">Belongs to the tRNA-intron endonuclease family.</text>
</comment>
<keyword evidence="9" id="KW-0378">Hydrolase</keyword>
<dbReference type="EC" id="4.6.1.16" evidence="2"/>
<keyword evidence="9" id="KW-0540">Nuclease</keyword>
<dbReference type="InterPro" id="IPR011856">
    <property type="entry name" value="tRNA_endonuc-like_dom_sf"/>
</dbReference>
<dbReference type="GO" id="GO:0000213">
    <property type="term" value="F:tRNA-intron lyase activity"/>
    <property type="evidence" value="ECO:0007669"/>
    <property type="project" value="UniProtKB-EC"/>
</dbReference>
<evidence type="ECO:0000313" key="10">
    <source>
        <dbReference type="Proteomes" id="UP000007148"/>
    </source>
</evidence>
<evidence type="ECO:0000256" key="7">
    <source>
        <dbReference type="PIRSR" id="PIRSR011789-1"/>
    </source>
</evidence>
<keyword evidence="10" id="KW-1185">Reference proteome</keyword>
<feature type="active site" evidence="7">
    <location>
        <position position="306"/>
    </location>
</feature>
<dbReference type="FunFam" id="3.40.1350.10:FF:000007">
    <property type="entry name" value="tRNA-splicing endonuclease subunit Sen2"/>
    <property type="match status" value="1"/>
</dbReference>
<comment type="caution">
    <text evidence="9">The sequence shown here is derived from an EMBL/GenBank/DDBJ whole genome shotgun (WGS) entry which is preliminary data.</text>
</comment>
<evidence type="ECO:0000256" key="5">
    <source>
        <dbReference type="ARBA" id="ARBA00032432"/>
    </source>
</evidence>